<dbReference type="Proteomes" id="UP001165090">
    <property type="component" value="Unassembled WGS sequence"/>
</dbReference>
<name>A0ABQ5RS86_9CHLO</name>
<comment type="caution">
    <text evidence="1">The sequence shown here is derived from an EMBL/GenBank/DDBJ whole genome shotgun (WGS) entry which is preliminary data.</text>
</comment>
<reference evidence="1 2" key="1">
    <citation type="journal article" date="2023" name="IScience">
        <title>Expanded male sex-determining region conserved during the evolution of homothallism in the green alga Volvox.</title>
        <authorList>
            <person name="Yamamoto K."/>
            <person name="Matsuzaki R."/>
            <person name="Mahakham W."/>
            <person name="Heman W."/>
            <person name="Sekimoto H."/>
            <person name="Kawachi M."/>
            <person name="Minakuchi Y."/>
            <person name="Toyoda A."/>
            <person name="Nozaki H."/>
        </authorList>
    </citation>
    <scope>NUCLEOTIDE SEQUENCE [LARGE SCALE GENOMIC DNA]</scope>
    <source>
        <strain evidence="1 2">NIES-4468</strain>
    </source>
</reference>
<organism evidence="1 2">
    <name type="scientific">Volvox africanus</name>
    <dbReference type="NCBI Taxonomy" id="51714"/>
    <lineage>
        <taxon>Eukaryota</taxon>
        <taxon>Viridiplantae</taxon>
        <taxon>Chlorophyta</taxon>
        <taxon>core chlorophytes</taxon>
        <taxon>Chlorophyceae</taxon>
        <taxon>CS clade</taxon>
        <taxon>Chlamydomonadales</taxon>
        <taxon>Volvocaceae</taxon>
        <taxon>Volvox</taxon>
    </lineage>
</organism>
<accession>A0ABQ5RS86</accession>
<gene>
    <name evidence="1" type="ORF">VaNZ11_002443</name>
</gene>
<evidence type="ECO:0000313" key="1">
    <source>
        <dbReference type="EMBL" id="GLI60326.1"/>
    </source>
</evidence>
<sequence length="179" mass="19637">MFSVTWRTHQNQSPKPDCDFFRRSKCEAVQDMTPRWGTFGTWMWGTGKCGKTSEARRSHVHNVDSLVSQLGPHLAPLPADAKACLLCVARRRGVLRNRVLLALADEGWTLMDLAGATALTERALRQALLWSPHLRALDISGLRGTGRFHRRTKGGEAAYRGKVSASIQGAGRPASCQGG</sequence>
<dbReference type="EMBL" id="BSDZ01000008">
    <property type="protein sequence ID" value="GLI60326.1"/>
    <property type="molecule type" value="Genomic_DNA"/>
</dbReference>
<keyword evidence="2" id="KW-1185">Reference proteome</keyword>
<evidence type="ECO:0000313" key="2">
    <source>
        <dbReference type="Proteomes" id="UP001165090"/>
    </source>
</evidence>
<protein>
    <submittedName>
        <fullName evidence="1">Uncharacterized protein</fullName>
    </submittedName>
</protein>
<proteinExistence type="predicted"/>